<proteinExistence type="predicted"/>
<dbReference type="Pfam" id="PF02931">
    <property type="entry name" value="Neur_chan_LBD"/>
    <property type="match status" value="1"/>
</dbReference>
<dbReference type="InterPro" id="IPR036719">
    <property type="entry name" value="Neuro-gated_channel_TM_sf"/>
</dbReference>
<keyword evidence="9" id="KW-1185">Reference proteome</keyword>
<dbReference type="InterPro" id="IPR006202">
    <property type="entry name" value="Neur_chan_lig-bd"/>
</dbReference>
<evidence type="ECO:0000259" key="7">
    <source>
        <dbReference type="Pfam" id="PF02932"/>
    </source>
</evidence>
<comment type="caution">
    <text evidence="8">The sequence shown here is derived from an EMBL/GenBank/DDBJ whole genome shotgun (WGS) entry which is preliminary data.</text>
</comment>
<dbReference type="SUPFAM" id="SSF90112">
    <property type="entry name" value="Neurotransmitter-gated ion-channel transmembrane pore"/>
    <property type="match status" value="1"/>
</dbReference>
<dbReference type="GO" id="GO:0005230">
    <property type="term" value="F:extracellular ligand-gated monoatomic ion channel activity"/>
    <property type="evidence" value="ECO:0007669"/>
    <property type="project" value="InterPro"/>
</dbReference>
<evidence type="ECO:0000313" key="9">
    <source>
        <dbReference type="Proteomes" id="UP001208570"/>
    </source>
</evidence>
<dbReference type="CDD" id="cd19051">
    <property type="entry name" value="LGIC_TM_cation"/>
    <property type="match status" value="1"/>
</dbReference>
<dbReference type="PANTHER" id="PTHR18945">
    <property type="entry name" value="NEUROTRANSMITTER GATED ION CHANNEL"/>
    <property type="match status" value="1"/>
</dbReference>
<gene>
    <name evidence="8" type="ORF">LSH36_605g03038</name>
</gene>
<evidence type="ECO:0000256" key="1">
    <source>
        <dbReference type="ARBA" id="ARBA00004141"/>
    </source>
</evidence>
<evidence type="ECO:0000259" key="6">
    <source>
        <dbReference type="Pfam" id="PF02931"/>
    </source>
</evidence>
<feature type="domain" description="Neurotransmitter-gated ion-channel transmembrane" evidence="7">
    <location>
        <begin position="117"/>
        <end position="174"/>
    </location>
</feature>
<dbReference type="Pfam" id="PF02932">
    <property type="entry name" value="Neur_chan_memb"/>
    <property type="match status" value="1"/>
</dbReference>
<keyword evidence="4 5" id="KW-0472">Membrane</keyword>
<dbReference type="InterPro" id="IPR036734">
    <property type="entry name" value="Neur_chan_lig-bd_sf"/>
</dbReference>
<evidence type="ECO:0000313" key="8">
    <source>
        <dbReference type="EMBL" id="KAK2146490.1"/>
    </source>
</evidence>
<feature type="domain" description="Neurotransmitter-gated ion-channel ligand-binding" evidence="6">
    <location>
        <begin position="40"/>
        <end position="109"/>
    </location>
</feature>
<dbReference type="Gene3D" id="2.70.170.10">
    <property type="entry name" value="Neurotransmitter-gated ion-channel ligand-binding domain"/>
    <property type="match status" value="1"/>
</dbReference>
<evidence type="ECO:0000256" key="5">
    <source>
        <dbReference type="SAM" id="Phobius"/>
    </source>
</evidence>
<reference evidence="8" key="1">
    <citation type="journal article" date="2023" name="Mol. Biol. Evol.">
        <title>Third-Generation Sequencing Reveals the Adaptive Role of the Epigenome in Three Deep-Sea Polychaetes.</title>
        <authorList>
            <person name="Perez M."/>
            <person name="Aroh O."/>
            <person name="Sun Y."/>
            <person name="Lan Y."/>
            <person name="Juniper S.K."/>
            <person name="Young C.R."/>
            <person name="Angers B."/>
            <person name="Qian P.Y."/>
        </authorList>
    </citation>
    <scope>NUCLEOTIDE SEQUENCE</scope>
    <source>
        <strain evidence="8">P08H-3</strain>
    </source>
</reference>
<accession>A0AAD9J5Y5</accession>
<evidence type="ECO:0000256" key="3">
    <source>
        <dbReference type="ARBA" id="ARBA00022989"/>
    </source>
</evidence>
<dbReference type="InterPro" id="IPR038050">
    <property type="entry name" value="Neuro_actylchol_rec"/>
</dbReference>
<dbReference type="GO" id="GO:0016020">
    <property type="term" value="C:membrane"/>
    <property type="evidence" value="ECO:0007669"/>
    <property type="project" value="UniProtKB-SubCell"/>
</dbReference>
<dbReference type="InterPro" id="IPR006029">
    <property type="entry name" value="Neurotrans-gated_channel_TM"/>
</dbReference>
<organism evidence="8 9">
    <name type="scientific">Paralvinella palmiformis</name>
    <dbReference type="NCBI Taxonomy" id="53620"/>
    <lineage>
        <taxon>Eukaryota</taxon>
        <taxon>Metazoa</taxon>
        <taxon>Spiralia</taxon>
        <taxon>Lophotrochozoa</taxon>
        <taxon>Annelida</taxon>
        <taxon>Polychaeta</taxon>
        <taxon>Sedentaria</taxon>
        <taxon>Canalipalpata</taxon>
        <taxon>Terebellida</taxon>
        <taxon>Terebelliformia</taxon>
        <taxon>Alvinellidae</taxon>
        <taxon>Paralvinella</taxon>
    </lineage>
</organism>
<comment type="subcellular location">
    <subcellularLocation>
        <location evidence="1">Membrane</location>
        <topology evidence="1">Multi-pass membrane protein</topology>
    </subcellularLocation>
</comment>
<name>A0AAD9J5Y5_9ANNE</name>
<dbReference type="EMBL" id="JAODUP010000605">
    <property type="protein sequence ID" value="KAK2146490.1"/>
    <property type="molecule type" value="Genomic_DNA"/>
</dbReference>
<evidence type="ECO:0008006" key="10">
    <source>
        <dbReference type="Google" id="ProtNLM"/>
    </source>
</evidence>
<keyword evidence="3 5" id="KW-1133">Transmembrane helix</keyword>
<feature type="transmembrane region" description="Helical" evidence="5">
    <location>
        <begin position="117"/>
        <end position="136"/>
    </location>
</feature>
<dbReference type="Proteomes" id="UP001208570">
    <property type="component" value="Unassembled WGS sequence"/>
</dbReference>
<dbReference type="Gene3D" id="1.20.58.390">
    <property type="entry name" value="Neurotransmitter-gated ion-channel transmembrane domain"/>
    <property type="match status" value="1"/>
</dbReference>
<dbReference type="SUPFAM" id="SSF63712">
    <property type="entry name" value="Nicotinic receptor ligand binding domain-like"/>
    <property type="match status" value="1"/>
</dbReference>
<dbReference type="GO" id="GO:0004888">
    <property type="term" value="F:transmembrane signaling receptor activity"/>
    <property type="evidence" value="ECO:0007669"/>
    <property type="project" value="InterPro"/>
</dbReference>
<evidence type="ECO:0000256" key="4">
    <source>
        <dbReference type="ARBA" id="ARBA00023136"/>
    </source>
</evidence>
<dbReference type="InterPro" id="IPR006201">
    <property type="entry name" value="Neur_channel"/>
</dbReference>
<sequence length="175" mass="19884">MLCINFNEVLNTFKHGTSKLHGLYTDIFVHNSRECYVYFQICNLQFASWTHDGSELALFSTDDSADDTDYVENGEWQLLEIPVIREQFYAPCCEAPFSYLNFHITLLRRSGYYVENLIFPSLLITTAGMLVFVLPPESGEKVSLSVTILLATTVYQLNVADHIPVQSKVFPIIGN</sequence>
<protein>
    <recommendedName>
        <fullName evidence="10">Neurotransmitter-gated ion-channel ligand-binding domain-containing protein</fullName>
    </recommendedName>
</protein>
<keyword evidence="2 5" id="KW-0812">Transmembrane</keyword>
<evidence type="ECO:0000256" key="2">
    <source>
        <dbReference type="ARBA" id="ARBA00022692"/>
    </source>
</evidence>
<dbReference type="AlphaFoldDB" id="A0AAD9J5Y5"/>